<sequence>MRHSADFQTQELYEFTEAHLEKLGVSIVEVERFAIWQADALEAMGRSRPVPGPEVDPASETLGCSPSWHGQTQTLTMDFASRDDLEAPLVADELQNLQKDHGSLILMGEGYGKFDSAGKSILLDKLKDVAERWQVYLARLRLMGEPEPPFMDSSRKLLQRWGIGASDAQALLGATLTEWHQKRLDF</sequence>
<gene>
    <name evidence="1" type="ORF">SCF082_LOCUS41623</name>
</gene>
<dbReference type="Proteomes" id="UP001642464">
    <property type="component" value="Unassembled WGS sequence"/>
</dbReference>
<evidence type="ECO:0000313" key="1">
    <source>
        <dbReference type="EMBL" id="CAK9088129.1"/>
    </source>
</evidence>
<reference evidence="1 2" key="1">
    <citation type="submission" date="2024-02" db="EMBL/GenBank/DDBJ databases">
        <authorList>
            <person name="Chen Y."/>
            <person name="Shah S."/>
            <person name="Dougan E. K."/>
            <person name="Thang M."/>
            <person name="Chan C."/>
        </authorList>
    </citation>
    <scope>NUCLEOTIDE SEQUENCE [LARGE SCALE GENOMIC DNA]</scope>
</reference>
<dbReference type="EMBL" id="CAXAMM010039662">
    <property type="protein sequence ID" value="CAK9088129.1"/>
    <property type="molecule type" value="Genomic_DNA"/>
</dbReference>
<comment type="caution">
    <text evidence="1">The sequence shown here is derived from an EMBL/GenBank/DDBJ whole genome shotgun (WGS) entry which is preliminary data.</text>
</comment>
<evidence type="ECO:0000313" key="2">
    <source>
        <dbReference type="Proteomes" id="UP001642464"/>
    </source>
</evidence>
<protein>
    <submittedName>
        <fullName evidence="1">Protein NLRC3</fullName>
    </submittedName>
</protein>
<keyword evidence="2" id="KW-1185">Reference proteome</keyword>
<accession>A0ABP0QJP2</accession>
<organism evidence="1 2">
    <name type="scientific">Durusdinium trenchii</name>
    <dbReference type="NCBI Taxonomy" id="1381693"/>
    <lineage>
        <taxon>Eukaryota</taxon>
        <taxon>Sar</taxon>
        <taxon>Alveolata</taxon>
        <taxon>Dinophyceae</taxon>
        <taxon>Suessiales</taxon>
        <taxon>Symbiodiniaceae</taxon>
        <taxon>Durusdinium</taxon>
    </lineage>
</organism>
<name>A0ABP0QJP2_9DINO</name>
<proteinExistence type="predicted"/>
<dbReference type="Pfam" id="PF08855">
    <property type="entry name" value="DUF1825"/>
    <property type="match status" value="1"/>
</dbReference>
<dbReference type="InterPro" id="IPR014954">
    <property type="entry name" value="DUF1825"/>
</dbReference>